<dbReference type="AlphaFoldDB" id="A0A0A9BPN7"/>
<reference evidence="1" key="2">
    <citation type="journal article" date="2015" name="Data Brief">
        <title>Shoot transcriptome of the giant reed, Arundo donax.</title>
        <authorList>
            <person name="Barrero R.A."/>
            <person name="Guerrero F.D."/>
            <person name="Moolhuijzen P."/>
            <person name="Goolsby J.A."/>
            <person name="Tidwell J."/>
            <person name="Bellgard S.E."/>
            <person name="Bellgard M.I."/>
        </authorList>
    </citation>
    <scope>NUCLEOTIDE SEQUENCE</scope>
    <source>
        <tissue evidence="1">Shoot tissue taken approximately 20 cm above the soil surface</tissue>
    </source>
</reference>
<reference evidence="1" key="1">
    <citation type="submission" date="2014-09" db="EMBL/GenBank/DDBJ databases">
        <authorList>
            <person name="Magalhaes I.L.F."/>
            <person name="Oliveira U."/>
            <person name="Santos F.R."/>
            <person name="Vidigal T.H.D.A."/>
            <person name="Brescovit A.D."/>
            <person name="Santos A.J."/>
        </authorList>
    </citation>
    <scope>NUCLEOTIDE SEQUENCE</scope>
    <source>
        <tissue evidence="1">Shoot tissue taken approximately 20 cm above the soil surface</tissue>
    </source>
</reference>
<proteinExistence type="predicted"/>
<organism evidence="1">
    <name type="scientific">Arundo donax</name>
    <name type="common">Giant reed</name>
    <name type="synonym">Donax arundinaceus</name>
    <dbReference type="NCBI Taxonomy" id="35708"/>
    <lineage>
        <taxon>Eukaryota</taxon>
        <taxon>Viridiplantae</taxon>
        <taxon>Streptophyta</taxon>
        <taxon>Embryophyta</taxon>
        <taxon>Tracheophyta</taxon>
        <taxon>Spermatophyta</taxon>
        <taxon>Magnoliopsida</taxon>
        <taxon>Liliopsida</taxon>
        <taxon>Poales</taxon>
        <taxon>Poaceae</taxon>
        <taxon>PACMAD clade</taxon>
        <taxon>Arundinoideae</taxon>
        <taxon>Arundineae</taxon>
        <taxon>Arundo</taxon>
    </lineage>
</organism>
<accession>A0A0A9BPN7</accession>
<protein>
    <submittedName>
        <fullName evidence="1">Uncharacterized protein</fullName>
    </submittedName>
</protein>
<evidence type="ECO:0000313" key="1">
    <source>
        <dbReference type="EMBL" id="JAD65351.1"/>
    </source>
</evidence>
<sequence>MNPEQSCIATASNIFRKINQVTEFRNPSTKAKHMLLIQKLFLRNYKSYLLINICLNSTQLEYPLHYNQYLNSLTPTLHRLRVLAARHSFFCVAP</sequence>
<dbReference type="EMBL" id="GBRH01232544">
    <property type="protein sequence ID" value="JAD65351.1"/>
    <property type="molecule type" value="Transcribed_RNA"/>
</dbReference>
<name>A0A0A9BPN7_ARUDO</name>